<protein>
    <submittedName>
        <fullName evidence="1">Gamma carbonic anhydrase family protein</fullName>
    </submittedName>
</protein>
<reference evidence="1 2" key="1">
    <citation type="submission" date="2020-04" db="EMBL/GenBank/DDBJ databases">
        <title>Gordonia sp. nov. TBRC 11910.</title>
        <authorList>
            <person name="Suriyachadkun C."/>
        </authorList>
    </citation>
    <scope>NUCLEOTIDE SEQUENCE [LARGE SCALE GENOMIC DNA]</scope>
    <source>
        <strain evidence="1 2">TBRC 11910</strain>
    </source>
</reference>
<dbReference type="Pfam" id="PF00132">
    <property type="entry name" value="Hexapep"/>
    <property type="match status" value="2"/>
</dbReference>
<dbReference type="InterPro" id="IPR011004">
    <property type="entry name" value="Trimer_LpxA-like_sf"/>
</dbReference>
<dbReference type="PANTHER" id="PTHR13061:SF29">
    <property type="entry name" value="GAMMA CARBONIC ANHYDRASE-LIKE 1, MITOCHONDRIAL-RELATED"/>
    <property type="match status" value="1"/>
</dbReference>
<dbReference type="Proteomes" id="UP000550729">
    <property type="component" value="Unassembled WGS sequence"/>
</dbReference>
<dbReference type="EMBL" id="JABBNB010000007">
    <property type="protein sequence ID" value="NMO01329.1"/>
    <property type="molecule type" value="Genomic_DNA"/>
</dbReference>
<gene>
    <name evidence="1" type="ORF">HH308_08885</name>
</gene>
<proteinExistence type="predicted"/>
<dbReference type="RefSeq" id="WP_170193826.1">
    <property type="nucleotide sequence ID" value="NZ_JABBNB010000007.1"/>
</dbReference>
<accession>A0A848KT37</accession>
<evidence type="ECO:0000313" key="2">
    <source>
        <dbReference type="Proteomes" id="UP000550729"/>
    </source>
</evidence>
<dbReference type="CDD" id="cd04645">
    <property type="entry name" value="LbH_gamma_CA_like"/>
    <property type="match status" value="1"/>
</dbReference>
<name>A0A848KT37_9ACTN</name>
<keyword evidence="2" id="KW-1185">Reference proteome</keyword>
<dbReference type="PANTHER" id="PTHR13061">
    <property type="entry name" value="DYNACTIN SUBUNIT P25"/>
    <property type="match status" value="1"/>
</dbReference>
<dbReference type="AlphaFoldDB" id="A0A848KT37"/>
<comment type="caution">
    <text evidence="1">The sequence shown here is derived from an EMBL/GenBank/DDBJ whole genome shotgun (WGS) entry which is preliminary data.</text>
</comment>
<dbReference type="SUPFAM" id="SSF51161">
    <property type="entry name" value="Trimeric LpxA-like enzymes"/>
    <property type="match status" value="1"/>
</dbReference>
<dbReference type="InterPro" id="IPR047324">
    <property type="entry name" value="LbH_gamma_CA-like"/>
</dbReference>
<evidence type="ECO:0000313" key="1">
    <source>
        <dbReference type="EMBL" id="NMO01329.1"/>
    </source>
</evidence>
<sequence>MAIYALGDREPVLGKDVYVHPDATVIGAVTLGDGVSVWPGAVLRGDYGTITVGARTNIQDGTVIHCTPMDPTVIGAGCVVGHNAHIEGSTIGDGCLIASGSIVLNGSVVGAGAIVGAGAVVPFNFEVPSRAMALGVPAKVRAGYEVPEGHLDGNVEMYFQNGQYYRTALRRLDGPEAEA</sequence>
<dbReference type="InterPro" id="IPR001451">
    <property type="entry name" value="Hexapep"/>
</dbReference>
<dbReference type="InterPro" id="IPR050484">
    <property type="entry name" value="Transf_Hexapept/Carb_Anhydrase"/>
</dbReference>
<dbReference type="Gene3D" id="2.160.10.10">
    <property type="entry name" value="Hexapeptide repeat proteins"/>
    <property type="match status" value="1"/>
</dbReference>
<organism evidence="1 2">
    <name type="scientific">Gordonia asplenii</name>
    <dbReference type="NCBI Taxonomy" id="2725283"/>
    <lineage>
        <taxon>Bacteria</taxon>
        <taxon>Bacillati</taxon>
        <taxon>Actinomycetota</taxon>
        <taxon>Actinomycetes</taxon>
        <taxon>Mycobacteriales</taxon>
        <taxon>Gordoniaceae</taxon>
        <taxon>Gordonia</taxon>
    </lineage>
</organism>